<dbReference type="PROSITE" id="PS51898">
    <property type="entry name" value="TYR_RECOMBINASE"/>
    <property type="match status" value="1"/>
</dbReference>
<dbReference type="Pfam" id="PF00589">
    <property type="entry name" value="Phage_integrase"/>
    <property type="match status" value="1"/>
</dbReference>
<evidence type="ECO:0000256" key="1">
    <source>
        <dbReference type="ARBA" id="ARBA00008857"/>
    </source>
</evidence>
<keyword evidence="2" id="KW-0238">DNA-binding</keyword>
<dbReference type="EMBL" id="JAAVJL010000001">
    <property type="protein sequence ID" value="NMF58036.1"/>
    <property type="molecule type" value="Genomic_DNA"/>
</dbReference>
<sequence length="198" mass="22445">MGKNCRNGQAEILDDRELDRIFRHLISREHKLFFTIARYTGERFGAIAQLRVSDVYDDHCKPLQEITFPASIRKASPDGSRSTRQMICYERLADGLAAQRPKSCDRFWLFPSSIKTGQPITWSAADKWLRAAVERAGLEHRGISGHSLRRSFITKLYESGMDIHAIQQITGHKSISVLQKYIGKNPAKLKEALGAIFA</sequence>
<gene>
    <name evidence="5" type="ORF">HC246_06675</name>
    <name evidence="6" type="ORF">HC246_08370</name>
    <name evidence="7" type="ORF">HC246_10370</name>
</gene>
<dbReference type="CDD" id="cd00397">
    <property type="entry name" value="DNA_BRE_C"/>
    <property type="match status" value="1"/>
</dbReference>
<evidence type="ECO:0000313" key="6">
    <source>
        <dbReference type="EMBL" id="NMF58036.1"/>
    </source>
</evidence>
<keyword evidence="3" id="KW-0233">DNA recombination</keyword>
<comment type="similarity">
    <text evidence="1">Belongs to the 'phage' integrase family.</text>
</comment>
<dbReference type="InterPro" id="IPR013762">
    <property type="entry name" value="Integrase-like_cat_sf"/>
</dbReference>
<evidence type="ECO:0000313" key="7">
    <source>
        <dbReference type="EMBL" id="NMF58414.1"/>
    </source>
</evidence>
<dbReference type="InterPro" id="IPR050090">
    <property type="entry name" value="Tyrosine_recombinase_XerCD"/>
</dbReference>
<feature type="domain" description="Tyr recombinase" evidence="4">
    <location>
        <begin position="8"/>
        <end position="194"/>
    </location>
</feature>
<accession>A0ABX1LNK5</accession>
<dbReference type="RefSeq" id="WP_169362703.1">
    <property type="nucleotide sequence ID" value="NZ_JAAVJL010000001.1"/>
</dbReference>
<reference evidence="5 8" key="1">
    <citation type="submission" date="2020-03" db="EMBL/GenBank/DDBJ databases">
        <title>Draft Genome Sequence of 2-Methylisoborneol Producing Pseudanabaena yagii Strain GIHE-NHR1 Isolated from North Han River in South Korea.</title>
        <authorList>
            <person name="Jeong J."/>
        </authorList>
    </citation>
    <scope>NUCLEOTIDE SEQUENCE [LARGE SCALE GENOMIC DNA]</scope>
    <source>
        <strain evidence="5 8">GIHE-NHR1</strain>
    </source>
</reference>
<dbReference type="Gene3D" id="1.10.443.10">
    <property type="entry name" value="Intergrase catalytic core"/>
    <property type="match status" value="1"/>
</dbReference>
<name>A0ABX1LNK5_9CYAN</name>
<proteinExistence type="inferred from homology"/>
<evidence type="ECO:0000313" key="8">
    <source>
        <dbReference type="Proteomes" id="UP000738376"/>
    </source>
</evidence>
<evidence type="ECO:0000259" key="4">
    <source>
        <dbReference type="PROSITE" id="PS51898"/>
    </source>
</evidence>
<dbReference type="EMBL" id="JAAVJL010000001">
    <property type="protein sequence ID" value="NMF58414.1"/>
    <property type="molecule type" value="Genomic_DNA"/>
</dbReference>
<dbReference type="SUPFAM" id="SSF56349">
    <property type="entry name" value="DNA breaking-rejoining enzymes"/>
    <property type="match status" value="1"/>
</dbReference>
<evidence type="ECO:0000313" key="5">
    <source>
        <dbReference type="EMBL" id="NMF57707.1"/>
    </source>
</evidence>
<dbReference type="EMBL" id="JAAVJL010000001">
    <property type="protein sequence ID" value="NMF57707.1"/>
    <property type="molecule type" value="Genomic_DNA"/>
</dbReference>
<dbReference type="Proteomes" id="UP000738376">
    <property type="component" value="Unassembled WGS sequence"/>
</dbReference>
<keyword evidence="8" id="KW-1185">Reference proteome</keyword>
<dbReference type="PANTHER" id="PTHR30349">
    <property type="entry name" value="PHAGE INTEGRASE-RELATED"/>
    <property type="match status" value="1"/>
</dbReference>
<evidence type="ECO:0000256" key="3">
    <source>
        <dbReference type="ARBA" id="ARBA00023172"/>
    </source>
</evidence>
<protein>
    <submittedName>
        <fullName evidence="5">Site-specific integrase</fullName>
    </submittedName>
</protein>
<dbReference type="InterPro" id="IPR002104">
    <property type="entry name" value="Integrase_catalytic"/>
</dbReference>
<organism evidence="5 8">
    <name type="scientific">Pseudanabaena yagii GIHE-NHR1</name>
    <dbReference type="NCBI Taxonomy" id="2722753"/>
    <lineage>
        <taxon>Bacteria</taxon>
        <taxon>Bacillati</taxon>
        <taxon>Cyanobacteriota</taxon>
        <taxon>Cyanophyceae</taxon>
        <taxon>Pseudanabaenales</taxon>
        <taxon>Pseudanabaenaceae</taxon>
        <taxon>Pseudanabaena</taxon>
        <taxon>Pseudanabaena yagii</taxon>
    </lineage>
</organism>
<dbReference type="InterPro" id="IPR011010">
    <property type="entry name" value="DNA_brk_join_enz"/>
</dbReference>
<evidence type="ECO:0000256" key="2">
    <source>
        <dbReference type="ARBA" id="ARBA00023125"/>
    </source>
</evidence>
<dbReference type="PANTHER" id="PTHR30349:SF41">
    <property type="entry name" value="INTEGRASE_RECOMBINASE PROTEIN MJ0367-RELATED"/>
    <property type="match status" value="1"/>
</dbReference>
<comment type="caution">
    <text evidence="5">The sequence shown here is derived from an EMBL/GenBank/DDBJ whole genome shotgun (WGS) entry which is preliminary data.</text>
</comment>